<dbReference type="RefSeq" id="WP_166537604.1">
    <property type="nucleotide sequence ID" value="NZ_JAABLM010000014.1"/>
</dbReference>
<reference evidence="2" key="1">
    <citation type="submission" date="2020-01" db="EMBL/GenBank/DDBJ databases">
        <title>Sphingomonas sp. strain CSW-10.</title>
        <authorList>
            <person name="Chen W.-M."/>
        </authorList>
    </citation>
    <scope>NUCLEOTIDE SEQUENCE [LARGE SCALE GENOMIC DNA]</scope>
    <source>
        <strain evidence="2">NST-5</strain>
    </source>
</reference>
<dbReference type="Proteomes" id="UP000798602">
    <property type="component" value="Unassembled WGS sequence"/>
</dbReference>
<dbReference type="EMBL" id="JAABLM010000014">
    <property type="protein sequence ID" value="NBL65783.1"/>
    <property type="molecule type" value="Genomic_DNA"/>
</dbReference>
<sequence length="180" mass="20343">MKSIKVLVTLLLVTTILSCKNEGKDAAEKTAEKPNVYTFTLNAVVQQNDDFQIFFKEDNNPETPFEEVNSVWSGIKGGTNAQDVIFTLPEDVFPTQIRFDFGQNKTQPGILVNNFRVAFKDKTFDVKGADFTNYFIPDEKFVKFDKATSLITPIVQENGAYDPMFFSNGVFNEQLVKLSK</sequence>
<protein>
    <submittedName>
        <fullName evidence="1">Uncharacterized protein</fullName>
    </submittedName>
</protein>
<keyword evidence="2" id="KW-1185">Reference proteome</keyword>
<accession>A0ABW9ZA57</accession>
<proteinExistence type="predicted"/>
<gene>
    <name evidence="1" type="ORF">GV828_11285</name>
</gene>
<evidence type="ECO:0000313" key="2">
    <source>
        <dbReference type="Proteomes" id="UP000798602"/>
    </source>
</evidence>
<organism evidence="1 2">
    <name type="scientific">Flavobacterium ichthyis</name>
    <dbReference type="NCBI Taxonomy" id="2698827"/>
    <lineage>
        <taxon>Bacteria</taxon>
        <taxon>Pseudomonadati</taxon>
        <taxon>Bacteroidota</taxon>
        <taxon>Flavobacteriia</taxon>
        <taxon>Flavobacteriales</taxon>
        <taxon>Flavobacteriaceae</taxon>
        <taxon>Flavobacterium</taxon>
    </lineage>
</organism>
<comment type="caution">
    <text evidence="1">The sequence shown here is derived from an EMBL/GenBank/DDBJ whole genome shotgun (WGS) entry which is preliminary data.</text>
</comment>
<dbReference type="PROSITE" id="PS51257">
    <property type="entry name" value="PROKAR_LIPOPROTEIN"/>
    <property type="match status" value="1"/>
</dbReference>
<name>A0ABW9ZA57_9FLAO</name>
<evidence type="ECO:0000313" key="1">
    <source>
        <dbReference type="EMBL" id="NBL65783.1"/>
    </source>
</evidence>